<dbReference type="RefSeq" id="WP_379514778.1">
    <property type="nucleotide sequence ID" value="NZ_JBHSPA010000020.1"/>
</dbReference>
<keyword evidence="2" id="KW-1185">Reference proteome</keyword>
<evidence type="ECO:0008006" key="3">
    <source>
        <dbReference type="Google" id="ProtNLM"/>
    </source>
</evidence>
<dbReference type="EMBL" id="JBHSPA010000020">
    <property type="protein sequence ID" value="MFC5825254.1"/>
    <property type="molecule type" value="Genomic_DNA"/>
</dbReference>
<name>A0ABW1CJI0_9ACTN</name>
<evidence type="ECO:0000313" key="2">
    <source>
        <dbReference type="Proteomes" id="UP001596058"/>
    </source>
</evidence>
<gene>
    <name evidence="1" type="ORF">ACFPZ3_15435</name>
</gene>
<proteinExistence type="predicted"/>
<evidence type="ECO:0000313" key="1">
    <source>
        <dbReference type="EMBL" id="MFC5825254.1"/>
    </source>
</evidence>
<organism evidence="1 2">
    <name type="scientific">Nonomuraea insulae</name>
    <dbReference type="NCBI Taxonomy" id="1616787"/>
    <lineage>
        <taxon>Bacteria</taxon>
        <taxon>Bacillati</taxon>
        <taxon>Actinomycetota</taxon>
        <taxon>Actinomycetes</taxon>
        <taxon>Streptosporangiales</taxon>
        <taxon>Streptosporangiaceae</taxon>
        <taxon>Nonomuraea</taxon>
    </lineage>
</organism>
<protein>
    <recommendedName>
        <fullName evidence="3">WXG100 family type VII secretion target</fullName>
    </recommendedName>
</protein>
<dbReference type="Gene3D" id="1.10.287.1060">
    <property type="entry name" value="ESAT-6-like"/>
    <property type="match status" value="1"/>
</dbReference>
<comment type="caution">
    <text evidence="1">The sequence shown here is derived from an EMBL/GenBank/DDBJ whole genome shotgun (WGS) entry which is preliminary data.</text>
</comment>
<sequence>MTVPNQGQLFRQAAEKELLATSLTRYADELEGVFSGTLAKPQEAHAFWKGPAADRFATQAGQLRREVGILAENCRSTAHHLRHQAQILRNEAGQLPA</sequence>
<dbReference type="InterPro" id="IPR036689">
    <property type="entry name" value="ESAT-6-like_sf"/>
</dbReference>
<reference evidence="2" key="1">
    <citation type="journal article" date="2019" name="Int. J. Syst. Evol. Microbiol.">
        <title>The Global Catalogue of Microorganisms (GCM) 10K type strain sequencing project: providing services to taxonomists for standard genome sequencing and annotation.</title>
        <authorList>
            <consortium name="The Broad Institute Genomics Platform"/>
            <consortium name="The Broad Institute Genome Sequencing Center for Infectious Disease"/>
            <person name="Wu L."/>
            <person name="Ma J."/>
        </authorList>
    </citation>
    <scope>NUCLEOTIDE SEQUENCE [LARGE SCALE GENOMIC DNA]</scope>
    <source>
        <strain evidence="2">CCUG 53903</strain>
    </source>
</reference>
<accession>A0ABW1CJI0</accession>
<dbReference type="Proteomes" id="UP001596058">
    <property type="component" value="Unassembled WGS sequence"/>
</dbReference>
<dbReference type="SUPFAM" id="SSF140453">
    <property type="entry name" value="EsxAB dimer-like"/>
    <property type="match status" value="1"/>
</dbReference>